<proteinExistence type="predicted"/>
<organism evidence="1 2">
    <name type="scientific">Bombardia bombarda</name>
    <dbReference type="NCBI Taxonomy" id="252184"/>
    <lineage>
        <taxon>Eukaryota</taxon>
        <taxon>Fungi</taxon>
        <taxon>Dikarya</taxon>
        <taxon>Ascomycota</taxon>
        <taxon>Pezizomycotina</taxon>
        <taxon>Sordariomycetes</taxon>
        <taxon>Sordariomycetidae</taxon>
        <taxon>Sordariales</taxon>
        <taxon>Lasiosphaeriaceae</taxon>
        <taxon>Bombardia</taxon>
    </lineage>
</organism>
<protein>
    <submittedName>
        <fullName evidence="1">Uncharacterized protein</fullName>
    </submittedName>
</protein>
<sequence>MSLESHRQNSELFHLSQNRRFDMMASQVHDLGTQVAQNTIDVSNTRMAIDTLSNLVQFEDELGNAQKVLSKLRLDSAPDRSGSISEPYRGTSEWIFESRFSSWLQCRHGIF</sequence>
<accession>A0AA39WUS1</accession>
<keyword evidence="2" id="KW-1185">Reference proteome</keyword>
<dbReference type="AlphaFoldDB" id="A0AA39WUS1"/>
<evidence type="ECO:0000313" key="1">
    <source>
        <dbReference type="EMBL" id="KAK0621988.1"/>
    </source>
</evidence>
<evidence type="ECO:0000313" key="2">
    <source>
        <dbReference type="Proteomes" id="UP001174934"/>
    </source>
</evidence>
<comment type="caution">
    <text evidence="1">The sequence shown here is derived from an EMBL/GenBank/DDBJ whole genome shotgun (WGS) entry which is preliminary data.</text>
</comment>
<dbReference type="EMBL" id="JAULSR010000004">
    <property type="protein sequence ID" value="KAK0621988.1"/>
    <property type="molecule type" value="Genomic_DNA"/>
</dbReference>
<name>A0AA39WUS1_9PEZI</name>
<dbReference type="Proteomes" id="UP001174934">
    <property type="component" value="Unassembled WGS sequence"/>
</dbReference>
<gene>
    <name evidence="1" type="ORF">B0T17DRAFT_600718</name>
</gene>
<reference evidence="1" key="1">
    <citation type="submission" date="2023-06" db="EMBL/GenBank/DDBJ databases">
        <title>Genome-scale phylogeny and comparative genomics of the fungal order Sordariales.</title>
        <authorList>
            <consortium name="Lawrence Berkeley National Laboratory"/>
            <person name="Hensen N."/>
            <person name="Bonometti L."/>
            <person name="Westerberg I."/>
            <person name="Brannstrom I.O."/>
            <person name="Guillou S."/>
            <person name="Cros-Aarteil S."/>
            <person name="Calhoun S."/>
            <person name="Haridas S."/>
            <person name="Kuo A."/>
            <person name="Mondo S."/>
            <person name="Pangilinan J."/>
            <person name="Riley R."/>
            <person name="LaButti K."/>
            <person name="Andreopoulos B."/>
            <person name="Lipzen A."/>
            <person name="Chen C."/>
            <person name="Yanf M."/>
            <person name="Daum C."/>
            <person name="Ng V."/>
            <person name="Clum A."/>
            <person name="Steindorff A."/>
            <person name="Ohm R."/>
            <person name="Martin F."/>
            <person name="Silar P."/>
            <person name="Natvig D."/>
            <person name="Lalanne C."/>
            <person name="Gautier V."/>
            <person name="Ament-velasquez S.L."/>
            <person name="Kruys A."/>
            <person name="Hutchinson M.I."/>
            <person name="Powell A.J."/>
            <person name="Barry K."/>
            <person name="Miller A.N."/>
            <person name="Grigoriev I.V."/>
            <person name="Debuchy R."/>
            <person name="Gladieux P."/>
            <person name="Thoren M.H."/>
            <person name="Johannesson H."/>
        </authorList>
    </citation>
    <scope>NUCLEOTIDE SEQUENCE</scope>
    <source>
        <strain evidence="1">SMH3391-2</strain>
    </source>
</reference>